<accession>A0A1J5STP6</accession>
<dbReference type="SUPFAM" id="SSF48452">
    <property type="entry name" value="TPR-like"/>
    <property type="match status" value="1"/>
</dbReference>
<dbReference type="Gene3D" id="1.25.40.10">
    <property type="entry name" value="Tetratricopeptide repeat domain"/>
    <property type="match status" value="1"/>
</dbReference>
<reference evidence="1" key="1">
    <citation type="submission" date="2016-10" db="EMBL/GenBank/DDBJ databases">
        <title>Sequence of Gallionella enrichment culture.</title>
        <authorList>
            <person name="Poehlein A."/>
            <person name="Muehling M."/>
            <person name="Daniel R."/>
        </authorList>
    </citation>
    <scope>NUCLEOTIDE SEQUENCE</scope>
</reference>
<sequence>MKTTWRLSHARGYLALGLYDEAESELDAVKSPDSELPEVLALRASILQHRGQWLLLRPVAAELVRIQPEEAGWWITWAYATRRAESLHAAEAILREAEIIHPDEPTVQFNLGCYACQRGDLTEAGRRVRRAVVLDASFLELARTDADLAALRASGFDPGRD</sequence>
<protein>
    <recommendedName>
        <fullName evidence="2">Tetratricopeptide repeat protein</fullName>
    </recommendedName>
</protein>
<organism evidence="1">
    <name type="scientific">mine drainage metagenome</name>
    <dbReference type="NCBI Taxonomy" id="410659"/>
    <lineage>
        <taxon>unclassified sequences</taxon>
        <taxon>metagenomes</taxon>
        <taxon>ecological metagenomes</taxon>
    </lineage>
</organism>
<dbReference type="AlphaFoldDB" id="A0A1J5STP6"/>
<evidence type="ECO:0008006" key="2">
    <source>
        <dbReference type="Google" id="ProtNLM"/>
    </source>
</evidence>
<proteinExistence type="predicted"/>
<dbReference type="InterPro" id="IPR011990">
    <property type="entry name" value="TPR-like_helical_dom_sf"/>
</dbReference>
<dbReference type="EMBL" id="MLJW01000037">
    <property type="protein sequence ID" value="OIR07400.1"/>
    <property type="molecule type" value="Genomic_DNA"/>
</dbReference>
<name>A0A1J5STP6_9ZZZZ</name>
<comment type="caution">
    <text evidence="1">The sequence shown here is derived from an EMBL/GenBank/DDBJ whole genome shotgun (WGS) entry which is preliminary data.</text>
</comment>
<gene>
    <name evidence="1" type="ORF">GALL_103580</name>
</gene>
<evidence type="ECO:0000313" key="1">
    <source>
        <dbReference type="EMBL" id="OIR07400.1"/>
    </source>
</evidence>